<dbReference type="EMBL" id="CP048222">
    <property type="protein sequence ID" value="QHT65744.1"/>
    <property type="molecule type" value="Genomic_DNA"/>
</dbReference>
<name>A0A6C0GD13_9BACT</name>
<dbReference type="RefSeq" id="WP_162441823.1">
    <property type="nucleotide sequence ID" value="NZ_CP048222.1"/>
</dbReference>
<evidence type="ECO:0000256" key="1">
    <source>
        <dbReference type="ARBA" id="ARBA00023015"/>
    </source>
</evidence>
<keyword evidence="2" id="KW-0238">DNA-binding</keyword>
<evidence type="ECO:0000259" key="4">
    <source>
        <dbReference type="PROSITE" id="PS50943"/>
    </source>
</evidence>
<dbReference type="CDD" id="cd00093">
    <property type="entry name" value="HTH_XRE"/>
    <property type="match status" value="1"/>
</dbReference>
<keyword evidence="1" id="KW-0805">Transcription regulation</keyword>
<evidence type="ECO:0000313" key="5">
    <source>
        <dbReference type="EMBL" id="QHT65744.1"/>
    </source>
</evidence>
<organism evidence="5 6">
    <name type="scientific">Rhodocytophaga rosea</name>
    <dbReference type="NCBI Taxonomy" id="2704465"/>
    <lineage>
        <taxon>Bacteria</taxon>
        <taxon>Pseudomonadati</taxon>
        <taxon>Bacteroidota</taxon>
        <taxon>Cytophagia</taxon>
        <taxon>Cytophagales</taxon>
        <taxon>Rhodocytophagaceae</taxon>
        <taxon>Rhodocytophaga</taxon>
    </lineage>
</organism>
<keyword evidence="6" id="KW-1185">Reference proteome</keyword>
<dbReference type="Gene3D" id="1.10.260.40">
    <property type="entry name" value="lambda repressor-like DNA-binding domains"/>
    <property type="match status" value="1"/>
</dbReference>
<evidence type="ECO:0000313" key="6">
    <source>
        <dbReference type="Proteomes" id="UP000480178"/>
    </source>
</evidence>
<evidence type="ECO:0000256" key="2">
    <source>
        <dbReference type="ARBA" id="ARBA00023125"/>
    </source>
</evidence>
<dbReference type="InterPro" id="IPR015927">
    <property type="entry name" value="Peptidase_S24_S26A/B/C"/>
</dbReference>
<dbReference type="SMART" id="SM00530">
    <property type="entry name" value="HTH_XRE"/>
    <property type="match status" value="1"/>
</dbReference>
<keyword evidence="3" id="KW-0804">Transcription</keyword>
<reference evidence="5 6" key="1">
    <citation type="submission" date="2020-01" db="EMBL/GenBank/DDBJ databases">
        <authorList>
            <person name="Kim M.K."/>
        </authorList>
    </citation>
    <scope>NUCLEOTIDE SEQUENCE [LARGE SCALE GENOMIC DNA]</scope>
    <source>
        <strain evidence="5 6">172606-1</strain>
    </source>
</reference>
<dbReference type="Pfam" id="PF00717">
    <property type="entry name" value="Peptidase_S24"/>
    <property type="match status" value="1"/>
</dbReference>
<dbReference type="Proteomes" id="UP000480178">
    <property type="component" value="Chromosome"/>
</dbReference>
<dbReference type="SUPFAM" id="SSF47413">
    <property type="entry name" value="lambda repressor-like DNA-binding domains"/>
    <property type="match status" value="1"/>
</dbReference>
<accession>A0A6C0GD13</accession>
<dbReference type="PANTHER" id="PTHR40661">
    <property type="match status" value="1"/>
</dbReference>
<evidence type="ECO:0000256" key="3">
    <source>
        <dbReference type="ARBA" id="ARBA00023163"/>
    </source>
</evidence>
<dbReference type="KEGG" id="rhoz:GXP67_03205"/>
<dbReference type="PANTHER" id="PTHR40661:SF3">
    <property type="entry name" value="FELS-1 PROPHAGE TRANSCRIPTIONAL REGULATOR"/>
    <property type="match status" value="1"/>
</dbReference>
<proteinExistence type="predicted"/>
<dbReference type="InterPro" id="IPR001387">
    <property type="entry name" value="Cro/C1-type_HTH"/>
</dbReference>
<dbReference type="GO" id="GO:0003677">
    <property type="term" value="F:DNA binding"/>
    <property type="evidence" value="ECO:0007669"/>
    <property type="project" value="UniProtKB-KW"/>
</dbReference>
<dbReference type="Pfam" id="PF01381">
    <property type="entry name" value="HTH_3"/>
    <property type="match status" value="1"/>
</dbReference>
<dbReference type="InterPro" id="IPR036286">
    <property type="entry name" value="LexA/Signal_pep-like_sf"/>
</dbReference>
<dbReference type="PROSITE" id="PS50943">
    <property type="entry name" value="HTH_CROC1"/>
    <property type="match status" value="1"/>
</dbReference>
<dbReference type="InterPro" id="IPR039418">
    <property type="entry name" value="LexA-like"/>
</dbReference>
<feature type="domain" description="HTH cro/C1-type" evidence="4">
    <location>
        <begin position="7"/>
        <end position="62"/>
    </location>
</feature>
<dbReference type="Gene3D" id="2.10.109.10">
    <property type="entry name" value="Umud Fragment, subunit A"/>
    <property type="match status" value="1"/>
</dbReference>
<dbReference type="AlphaFoldDB" id="A0A6C0GD13"/>
<dbReference type="SUPFAM" id="SSF51306">
    <property type="entry name" value="LexA/Signal peptidase"/>
    <property type="match status" value="1"/>
</dbReference>
<gene>
    <name evidence="5" type="ORF">GXP67_03205</name>
</gene>
<protein>
    <submittedName>
        <fullName evidence="5">Helix-turn-helix domain-containing protein</fullName>
    </submittedName>
</protein>
<dbReference type="CDD" id="cd06529">
    <property type="entry name" value="S24_LexA-like"/>
    <property type="match status" value="1"/>
</dbReference>
<dbReference type="InterPro" id="IPR010982">
    <property type="entry name" value="Lambda_DNA-bd_dom_sf"/>
</dbReference>
<sequence>MNQAERLKELRRKAGLNQIQVAESIGKSRSRLATYETQDELRIPYPTLVKLAKLYQSTPEYIEHGVTPEEAALSAEYITGRHIRPLVVTVDNTGKENILFVPIKARAGYLLGYGDPEYIQSLYACSMPGFTNGTFRIFEVEGYSMSNTLQPGDMVITRYVEDWNNLSNDNVYVIVAKNGICIKRIQNVIDKAAGIVIQSDNPEFATDFIPVEDIMEIWEAKALVSRSISRKPSDVIFELNTLKSRFEHLTSKKPA</sequence>